<evidence type="ECO:0000313" key="2">
    <source>
        <dbReference type="EMBL" id="EDM73925.1"/>
    </source>
</evidence>
<sequence length="22" mass="2376">MEGQVKGNGAKPSHAESIERHL</sequence>
<feature type="compositionally biased region" description="Basic and acidic residues" evidence="1">
    <location>
        <begin position="13"/>
        <end position="22"/>
    </location>
</feature>
<feature type="non-terminal residue" evidence="2">
    <location>
        <position position="22"/>
    </location>
</feature>
<proteinExistence type="predicted"/>
<evidence type="ECO:0000313" key="3">
    <source>
        <dbReference type="Proteomes" id="UP000005801"/>
    </source>
</evidence>
<dbReference type="Proteomes" id="UP000005801">
    <property type="component" value="Unassembled WGS sequence"/>
</dbReference>
<keyword evidence="3" id="KW-1185">Reference proteome</keyword>
<evidence type="ECO:0000256" key="1">
    <source>
        <dbReference type="SAM" id="MobiDB-lite"/>
    </source>
</evidence>
<reference evidence="2 3" key="1">
    <citation type="submission" date="2007-06" db="EMBL/GenBank/DDBJ databases">
        <authorList>
            <person name="Shimkets L."/>
            <person name="Ferriera S."/>
            <person name="Johnson J."/>
            <person name="Kravitz S."/>
            <person name="Beeson K."/>
            <person name="Sutton G."/>
            <person name="Rogers Y.-H."/>
            <person name="Friedman R."/>
            <person name="Frazier M."/>
            <person name="Venter J.C."/>
        </authorList>
    </citation>
    <scope>NUCLEOTIDE SEQUENCE [LARGE SCALE GENOMIC DNA]</scope>
    <source>
        <strain evidence="2 3">SIR-1</strain>
    </source>
</reference>
<dbReference type="AlphaFoldDB" id="A6GJL5"/>
<protein>
    <submittedName>
        <fullName evidence="2">Uncharacterized protein</fullName>
    </submittedName>
</protein>
<comment type="caution">
    <text evidence="2">The sequence shown here is derived from an EMBL/GenBank/DDBJ whole genome shotgun (WGS) entry which is preliminary data.</text>
</comment>
<dbReference type="EMBL" id="ABCS01000161">
    <property type="protein sequence ID" value="EDM73925.1"/>
    <property type="molecule type" value="Genomic_DNA"/>
</dbReference>
<organism evidence="2 3">
    <name type="scientific">Plesiocystis pacifica SIR-1</name>
    <dbReference type="NCBI Taxonomy" id="391625"/>
    <lineage>
        <taxon>Bacteria</taxon>
        <taxon>Pseudomonadati</taxon>
        <taxon>Myxococcota</taxon>
        <taxon>Polyangia</taxon>
        <taxon>Nannocystales</taxon>
        <taxon>Nannocystaceae</taxon>
        <taxon>Plesiocystis</taxon>
    </lineage>
</organism>
<accession>A6GJL5</accession>
<gene>
    <name evidence="2" type="ORF">PPSIR1_14795</name>
</gene>
<feature type="region of interest" description="Disordered" evidence="1">
    <location>
        <begin position="1"/>
        <end position="22"/>
    </location>
</feature>
<name>A6GJL5_9BACT</name>